<feature type="transmembrane region" description="Helical" evidence="8">
    <location>
        <begin position="118"/>
        <end position="137"/>
    </location>
</feature>
<feature type="compositionally biased region" description="Basic and acidic residues" evidence="7">
    <location>
        <begin position="1"/>
        <end position="22"/>
    </location>
</feature>
<evidence type="ECO:0000256" key="1">
    <source>
        <dbReference type="ARBA" id="ARBA00004141"/>
    </source>
</evidence>
<evidence type="ECO:0000256" key="2">
    <source>
        <dbReference type="ARBA" id="ARBA00022448"/>
    </source>
</evidence>
<dbReference type="OrthoDB" id="10062876at2759"/>
<dbReference type="InterPro" id="IPR004841">
    <property type="entry name" value="AA-permease/SLC12A_dom"/>
</dbReference>
<evidence type="ECO:0000313" key="11">
    <source>
        <dbReference type="Proteomes" id="UP000812966"/>
    </source>
</evidence>
<evidence type="ECO:0000313" key="10">
    <source>
        <dbReference type="EMBL" id="KAG7562431.1"/>
    </source>
</evidence>
<feature type="transmembrane region" description="Helical" evidence="8">
    <location>
        <begin position="459"/>
        <end position="477"/>
    </location>
</feature>
<organism evidence="10 11">
    <name type="scientific">Filobasidium floriforme</name>
    <dbReference type="NCBI Taxonomy" id="5210"/>
    <lineage>
        <taxon>Eukaryota</taxon>
        <taxon>Fungi</taxon>
        <taxon>Dikarya</taxon>
        <taxon>Basidiomycota</taxon>
        <taxon>Agaricomycotina</taxon>
        <taxon>Tremellomycetes</taxon>
        <taxon>Filobasidiales</taxon>
        <taxon>Filobasidiaceae</taxon>
        <taxon>Filobasidium</taxon>
    </lineage>
</organism>
<proteinExistence type="predicted"/>
<gene>
    <name evidence="10" type="ORF">FFLO_02105</name>
</gene>
<keyword evidence="6 8" id="KW-0472">Membrane</keyword>
<dbReference type="PIRSF" id="PIRSF006060">
    <property type="entry name" value="AA_transporter"/>
    <property type="match status" value="1"/>
</dbReference>
<dbReference type="Proteomes" id="UP000812966">
    <property type="component" value="Unassembled WGS sequence"/>
</dbReference>
<keyword evidence="4" id="KW-0029">Amino-acid transport</keyword>
<keyword evidence="2" id="KW-0813">Transport</keyword>
<accession>A0A8K0JNJ3</accession>
<feature type="domain" description="Amino acid permease/ SLC12A" evidence="9">
    <location>
        <begin position="51"/>
        <end position="513"/>
    </location>
</feature>
<feature type="transmembrane region" description="Helical" evidence="8">
    <location>
        <begin position="489"/>
        <end position="506"/>
    </location>
</feature>
<name>A0A8K0JNJ3_9TREE</name>
<feature type="transmembrane region" description="Helical" evidence="8">
    <location>
        <begin position="157"/>
        <end position="178"/>
    </location>
</feature>
<dbReference type="GO" id="GO:0016020">
    <property type="term" value="C:membrane"/>
    <property type="evidence" value="ECO:0007669"/>
    <property type="project" value="UniProtKB-SubCell"/>
</dbReference>
<evidence type="ECO:0000256" key="6">
    <source>
        <dbReference type="ARBA" id="ARBA00023136"/>
    </source>
</evidence>
<keyword evidence="11" id="KW-1185">Reference proteome</keyword>
<dbReference type="PROSITE" id="PS00218">
    <property type="entry name" value="AMINO_ACID_PERMEASE_1"/>
    <property type="match status" value="1"/>
</dbReference>
<feature type="transmembrane region" description="Helical" evidence="8">
    <location>
        <begin position="51"/>
        <end position="73"/>
    </location>
</feature>
<evidence type="ECO:0000259" key="9">
    <source>
        <dbReference type="Pfam" id="PF00324"/>
    </source>
</evidence>
<comment type="caution">
    <text evidence="10">The sequence shown here is derived from an EMBL/GenBank/DDBJ whole genome shotgun (WGS) entry which is preliminary data.</text>
</comment>
<dbReference type="InterPro" id="IPR050524">
    <property type="entry name" value="APC_YAT"/>
</dbReference>
<evidence type="ECO:0000256" key="5">
    <source>
        <dbReference type="ARBA" id="ARBA00022989"/>
    </source>
</evidence>
<evidence type="ECO:0000256" key="7">
    <source>
        <dbReference type="SAM" id="MobiDB-lite"/>
    </source>
</evidence>
<evidence type="ECO:0000256" key="8">
    <source>
        <dbReference type="SAM" id="Phobius"/>
    </source>
</evidence>
<dbReference type="PANTHER" id="PTHR43341:SF9">
    <property type="entry name" value="DICARBOXYLIC AMINO ACID PERMEASE"/>
    <property type="match status" value="1"/>
</dbReference>
<feature type="transmembrane region" description="Helical" evidence="8">
    <location>
        <begin position="240"/>
        <end position="260"/>
    </location>
</feature>
<evidence type="ECO:0000256" key="3">
    <source>
        <dbReference type="ARBA" id="ARBA00022692"/>
    </source>
</evidence>
<feature type="transmembrane region" description="Helical" evidence="8">
    <location>
        <begin position="414"/>
        <end position="438"/>
    </location>
</feature>
<feature type="transmembrane region" description="Helical" evidence="8">
    <location>
        <begin position="79"/>
        <end position="98"/>
    </location>
</feature>
<feature type="transmembrane region" description="Helical" evidence="8">
    <location>
        <begin position="320"/>
        <end position="347"/>
    </location>
</feature>
<dbReference type="GO" id="GO:0015171">
    <property type="term" value="F:amino acid transmembrane transporter activity"/>
    <property type="evidence" value="ECO:0007669"/>
    <property type="project" value="TreeGrafter"/>
</dbReference>
<comment type="subcellular location">
    <subcellularLocation>
        <location evidence="1">Membrane</location>
        <topology evidence="1">Multi-pass membrane protein</topology>
    </subcellularLocation>
</comment>
<dbReference type="Gene3D" id="1.20.1740.10">
    <property type="entry name" value="Amino acid/polyamine transporter I"/>
    <property type="match status" value="1"/>
</dbReference>
<keyword evidence="3 8" id="KW-0812">Transmembrane</keyword>
<feature type="transmembrane region" description="Helical" evidence="8">
    <location>
        <begin position="383"/>
        <end position="402"/>
    </location>
</feature>
<dbReference type="FunFam" id="1.20.1740.10:FF:000006">
    <property type="entry name" value="General amino acid permease"/>
    <property type="match status" value="1"/>
</dbReference>
<keyword evidence="5 8" id="KW-1133">Transmembrane helix</keyword>
<feature type="transmembrane region" description="Helical" evidence="8">
    <location>
        <begin position="281"/>
        <end position="300"/>
    </location>
</feature>
<feature type="transmembrane region" description="Helical" evidence="8">
    <location>
        <begin position="190"/>
        <end position="211"/>
    </location>
</feature>
<dbReference type="InterPro" id="IPR004840">
    <property type="entry name" value="Amino_acid_permease_CS"/>
</dbReference>
<feature type="region of interest" description="Disordered" evidence="7">
    <location>
        <begin position="1"/>
        <end position="33"/>
    </location>
</feature>
<dbReference type="EMBL" id="JABELV010000032">
    <property type="protein sequence ID" value="KAG7562431.1"/>
    <property type="molecule type" value="Genomic_DNA"/>
</dbReference>
<dbReference type="PANTHER" id="PTHR43341">
    <property type="entry name" value="AMINO ACID PERMEASE"/>
    <property type="match status" value="1"/>
</dbReference>
<evidence type="ECO:0000256" key="4">
    <source>
        <dbReference type="ARBA" id="ARBA00022970"/>
    </source>
</evidence>
<dbReference type="AlphaFoldDB" id="A0A8K0JNJ3"/>
<sequence length="557" mass="61054">MQSGYDEKNYEAGKEGVVDPSRDAYGYTEPIGEDVEVREEETKRELKPRQISMIAIGGAIGTGLVIGSGSSLARSGPGSLFISYLVMGIVCFAVMLALGEMSTKFPSKKGFAGHATRFVDPAFGFATALVYLCKYLIISPNQIIAGSLVIRFWNSEINSAAWVTILIVFVIAINTFGIKAFGEVEFWLSLIKILTLTGLILLGLIIDLGGVPGQERLGFRYWKNGKAFLPYKKEGDLGKFLGFVNALVLALFAYMGTELIGVTVGEAKNPRKTVPSAIKKTFWRILFFYIIGVLIVGMIVDSKSPLLAQAAKKGTAGGASASPFVVAITSAGIKGLPSLINACILIFTFSAANSDQYIASRTLYGMARDGHAPKIFARCTKRGVPYVSFIFTGCFMGLAYLVASSDGLTVFNYFVSAVTIFGALTWISILGSYIGFFRAMKAQGISRDTLPYKSPFQPYLSYIALFFTVALSIFKGFDSFMPTFQYKTFITHYIGIPIYVIGYFGYKFMYKTRLVSPYEADLSTGGREFEDLNEFEEADSIHGMTLKDKIIYKVKNF</sequence>
<reference evidence="10" key="1">
    <citation type="submission" date="2020-04" db="EMBL/GenBank/DDBJ databases">
        <title>Analysis of mating type loci in Filobasidium floriforme.</title>
        <authorList>
            <person name="Nowrousian M."/>
        </authorList>
    </citation>
    <scope>NUCLEOTIDE SEQUENCE</scope>
    <source>
        <strain evidence="10">CBS 6242</strain>
    </source>
</reference>
<dbReference type="Pfam" id="PF00324">
    <property type="entry name" value="AA_permease"/>
    <property type="match status" value="1"/>
</dbReference>
<protein>
    <recommendedName>
        <fullName evidence="9">Amino acid permease/ SLC12A domain-containing protein</fullName>
    </recommendedName>
</protein>